<evidence type="ECO:0000313" key="2">
    <source>
        <dbReference type="Proteomes" id="UP000789920"/>
    </source>
</evidence>
<protein>
    <submittedName>
        <fullName evidence="1">92_t:CDS:1</fullName>
    </submittedName>
</protein>
<organism evidence="1 2">
    <name type="scientific">Racocetra persica</name>
    <dbReference type="NCBI Taxonomy" id="160502"/>
    <lineage>
        <taxon>Eukaryota</taxon>
        <taxon>Fungi</taxon>
        <taxon>Fungi incertae sedis</taxon>
        <taxon>Mucoromycota</taxon>
        <taxon>Glomeromycotina</taxon>
        <taxon>Glomeromycetes</taxon>
        <taxon>Diversisporales</taxon>
        <taxon>Gigasporaceae</taxon>
        <taxon>Racocetra</taxon>
    </lineage>
</organism>
<reference evidence="1" key="1">
    <citation type="submission" date="2021-06" db="EMBL/GenBank/DDBJ databases">
        <authorList>
            <person name="Kallberg Y."/>
            <person name="Tangrot J."/>
            <person name="Rosling A."/>
        </authorList>
    </citation>
    <scope>NUCLEOTIDE SEQUENCE</scope>
    <source>
        <strain evidence="1">MA461A</strain>
    </source>
</reference>
<feature type="non-terminal residue" evidence="1">
    <location>
        <position position="1"/>
    </location>
</feature>
<proteinExistence type="predicted"/>
<evidence type="ECO:0000313" key="1">
    <source>
        <dbReference type="EMBL" id="CAG8757158.1"/>
    </source>
</evidence>
<sequence length="59" mass="7019">NTIEDVKILKYLVDNLDKELEVVKEDRVVGYLNKNQDRKIEEFLKSNSYKFAENLTQLD</sequence>
<name>A0ACA9QSL3_9GLOM</name>
<comment type="caution">
    <text evidence="1">The sequence shown here is derived from an EMBL/GenBank/DDBJ whole genome shotgun (WGS) entry which is preliminary data.</text>
</comment>
<dbReference type="Proteomes" id="UP000789920">
    <property type="component" value="Unassembled WGS sequence"/>
</dbReference>
<accession>A0ACA9QSL3</accession>
<dbReference type="EMBL" id="CAJVQC010034722">
    <property type="protein sequence ID" value="CAG8757158.1"/>
    <property type="molecule type" value="Genomic_DNA"/>
</dbReference>
<keyword evidence="2" id="KW-1185">Reference proteome</keyword>
<gene>
    <name evidence="1" type="ORF">RPERSI_LOCUS14805</name>
</gene>